<dbReference type="InterPro" id="IPR023406">
    <property type="entry name" value="Topo_IA_AS"/>
</dbReference>
<dbReference type="InterPro" id="IPR013497">
    <property type="entry name" value="Topo_IA_cen"/>
</dbReference>
<comment type="similarity">
    <text evidence="2">Belongs to the type IA topoisomerase family.</text>
</comment>
<dbReference type="InterPro" id="IPR005733">
    <property type="entry name" value="TopoI_bac-type"/>
</dbReference>
<dbReference type="CDD" id="cd00186">
    <property type="entry name" value="TOP1Ac"/>
    <property type="match status" value="1"/>
</dbReference>
<evidence type="ECO:0000256" key="3">
    <source>
        <dbReference type="ARBA" id="ARBA00012891"/>
    </source>
</evidence>
<dbReference type="EMBL" id="DXBY01000050">
    <property type="protein sequence ID" value="HIZ34693.1"/>
    <property type="molecule type" value="Genomic_DNA"/>
</dbReference>
<dbReference type="InterPro" id="IPR006171">
    <property type="entry name" value="TOPRIM_dom"/>
</dbReference>
<protein>
    <recommendedName>
        <fullName evidence="3">DNA topoisomerase</fullName>
        <ecNumber evidence="3">5.6.2.1</ecNumber>
    </recommendedName>
    <alternativeName>
        <fullName evidence="10">Omega-protein</fullName>
    </alternativeName>
    <alternativeName>
        <fullName evidence="9">Relaxing enzyme</fullName>
    </alternativeName>
    <alternativeName>
        <fullName evidence="7">Swivelase</fullName>
    </alternativeName>
    <alternativeName>
        <fullName evidence="8">Untwisting enzyme</fullName>
    </alternativeName>
</protein>
<evidence type="ECO:0000259" key="11">
    <source>
        <dbReference type="PROSITE" id="PS50880"/>
    </source>
</evidence>
<evidence type="ECO:0000313" key="14">
    <source>
        <dbReference type="Proteomes" id="UP000824037"/>
    </source>
</evidence>
<dbReference type="PANTHER" id="PTHR42785:SF1">
    <property type="entry name" value="DNA TOPOISOMERASE"/>
    <property type="match status" value="1"/>
</dbReference>
<dbReference type="NCBIfam" id="TIGR01051">
    <property type="entry name" value="topA_bact"/>
    <property type="match status" value="1"/>
</dbReference>
<sequence>MSSTARKLVIVESPAKARTIAGYLGSGFEVEASVGHIRDLAQPSELPAEMKKGPYKKFAIDVDNGFEPYYVVDADKKKKVAELKKLLKEADELYLATDEDREGEAIAWHLLEVLKPKVPVKRMVFHEITREAIDRALASTRDLDTRLVDAQETRRLLDRLYGYEVSPVLWRKVRQGLSAGRVQSVATRMVVERERERMAFRAAEYWDVRGEFTGGRGSTAGTTFGARLVSVDGTRVATGKDFRDDATLRTANVLHLDEQAAHALVTALEHTQMAVASVEEKPYTRRPAAPFTTSTLQQEASRKLRMNSRQAMRVAQGLYENGYITYMRTDSVALSGQAINAARRQATELYGNEFVPEKPRFYAAKSKGAQEAHEAIRPAGDSFRTPAQVSGALRGDEFRLYELIWKRTVASQMADAKGSTASVR</sequence>
<dbReference type="InterPro" id="IPR013825">
    <property type="entry name" value="Topo_IA_cen_sub2"/>
</dbReference>
<dbReference type="GO" id="GO:0003677">
    <property type="term" value="F:DNA binding"/>
    <property type="evidence" value="ECO:0007669"/>
    <property type="project" value="UniProtKB-KW"/>
</dbReference>
<dbReference type="GO" id="GO:0006265">
    <property type="term" value="P:DNA topological change"/>
    <property type="evidence" value="ECO:0007669"/>
    <property type="project" value="InterPro"/>
</dbReference>
<feature type="domain" description="Topo IA-type catalytic" evidence="12">
    <location>
        <begin position="144"/>
        <end position="424"/>
    </location>
</feature>
<dbReference type="InterPro" id="IPR000380">
    <property type="entry name" value="Topo_IA"/>
</dbReference>
<evidence type="ECO:0000256" key="4">
    <source>
        <dbReference type="ARBA" id="ARBA00023029"/>
    </source>
</evidence>
<dbReference type="InterPro" id="IPR034149">
    <property type="entry name" value="TOPRIM_TopoI"/>
</dbReference>
<dbReference type="Proteomes" id="UP000824037">
    <property type="component" value="Unassembled WGS sequence"/>
</dbReference>
<dbReference type="SMART" id="SM00436">
    <property type="entry name" value="TOP1Bc"/>
    <property type="match status" value="1"/>
</dbReference>
<dbReference type="PANTHER" id="PTHR42785">
    <property type="entry name" value="DNA TOPOISOMERASE, TYPE IA, CORE"/>
    <property type="match status" value="1"/>
</dbReference>
<dbReference type="PROSITE" id="PS50880">
    <property type="entry name" value="TOPRIM"/>
    <property type="match status" value="1"/>
</dbReference>
<reference evidence="13" key="2">
    <citation type="submission" date="2021-04" db="EMBL/GenBank/DDBJ databases">
        <authorList>
            <person name="Gilroy R."/>
        </authorList>
    </citation>
    <scope>NUCLEOTIDE SEQUENCE</scope>
    <source>
        <strain evidence="13">ChiGjej4B4-7305</strain>
    </source>
</reference>
<dbReference type="AlphaFoldDB" id="A0A9D2EBE9"/>
<comment type="caution">
    <text evidence="13">The sequence shown here is derived from an EMBL/GenBank/DDBJ whole genome shotgun (WGS) entry which is preliminary data.</text>
</comment>
<dbReference type="Pfam" id="PF01131">
    <property type="entry name" value="Topoisom_bac"/>
    <property type="match status" value="1"/>
</dbReference>
<dbReference type="PRINTS" id="PR00417">
    <property type="entry name" value="PRTPISMRASEI"/>
</dbReference>
<evidence type="ECO:0000256" key="6">
    <source>
        <dbReference type="ARBA" id="ARBA00023235"/>
    </source>
</evidence>
<evidence type="ECO:0000256" key="5">
    <source>
        <dbReference type="ARBA" id="ARBA00023125"/>
    </source>
</evidence>
<evidence type="ECO:0000256" key="7">
    <source>
        <dbReference type="ARBA" id="ARBA00030003"/>
    </source>
</evidence>
<dbReference type="GO" id="GO:0003917">
    <property type="term" value="F:DNA topoisomerase type I (single strand cut, ATP-independent) activity"/>
    <property type="evidence" value="ECO:0007669"/>
    <property type="project" value="UniProtKB-EC"/>
</dbReference>
<dbReference type="InterPro" id="IPR003602">
    <property type="entry name" value="Topo_IA_DNA-bd_dom"/>
</dbReference>
<keyword evidence="4" id="KW-0799">Topoisomerase</keyword>
<dbReference type="InterPro" id="IPR013826">
    <property type="entry name" value="Topo_IA_cen_sub3"/>
</dbReference>
<organism evidence="13 14">
    <name type="scientific">Candidatus Ruania gallistercoris</name>
    <dbReference type="NCBI Taxonomy" id="2838746"/>
    <lineage>
        <taxon>Bacteria</taxon>
        <taxon>Bacillati</taxon>
        <taxon>Actinomycetota</taxon>
        <taxon>Actinomycetes</taxon>
        <taxon>Micrococcales</taxon>
        <taxon>Ruaniaceae</taxon>
        <taxon>Ruania</taxon>
    </lineage>
</organism>
<dbReference type="Gene3D" id="1.10.460.10">
    <property type="entry name" value="Topoisomerase I, domain 2"/>
    <property type="match status" value="1"/>
</dbReference>
<proteinExistence type="inferred from homology"/>
<dbReference type="PROSITE" id="PS00396">
    <property type="entry name" value="TOPO_IA_1"/>
    <property type="match status" value="1"/>
</dbReference>
<feature type="non-terminal residue" evidence="13">
    <location>
        <position position="424"/>
    </location>
</feature>
<evidence type="ECO:0000256" key="2">
    <source>
        <dbReference type="ARBA" id="ARBA00009446"/>
    </source>
</evidence>
<dbReference type="Gene3D" id="3.40.50.140">
    <property type="match status" value="1"/>
</dbReference>
<dbReference type="SMART" id="SM00437">
    <property type="entry name" value="TOP1Ac"/>
    <property type="match status" value="1"/>
</dbReference>
<evidence type="ECO:0000256" key="10">
    <source>
        <dbReference type="ARBA" id="ARBA00032877"/>
    </source>
</evidence>
<accession>A0A9D2EBE9</accession>
<reference evidence="13" key="1">
    <citation type="journal article" date="2021" name="PeerJ">
        <title>Extensive microbial diversity within the chicken gut microbiome revealed by metagenomics and culture.</title>
        <authorList>
            <person name="Gilroy R."/>
            <person name="Ravi A."/>
            <person name="Getino M."/>
            <person name="Pursley I."/>
            <person name="Horton D.L."/>
            <person name="Alikhan N.F."/>
            <person name="Baker D."/>
            <person name="Gharbi K."/>
            <person name="Hall N."/>
            <person name="Watson M."/>
            <person name="Adriaenssens E.M."/>
            <person name="Foster-Nyarko E."/>
            <person name="Jarju S."/>
            <person name="Secka A."/>
            <person name="Antonio M."/>
            <person name="Oren A."/>
            <person name="Chaudhuri R.R."/>
            <person name="La Ragione R."/>
            <person name="Hildebrand F."/>
            <person name="Pallen M.J."/>
        </authorList>
    </citation>
    <scope>NUCLEOTIDE SEQUENCE</scope>
    <source>
        <strain evidence="13">ChiGjej4B4-7305</strain>
    </source>
</reference>
<gene>
    <name evidence="13" type="primary">topA</name>
    <name evidence="13" type="ORF">H9815_02855</name>
</gene>
<dbReference type="Gene3D" id="1.10.290.10">
    <property type="entry name" value="Topoisomerase I, domain 4"/>
    <property type="match status" value="1"/>
</dbReference>
<evidence type="ECO:0000256" key="1">
    <source>
        <dbReference type="ARBA" id="ARBA00000213"/>
    </source>
</evidence>
<evidence type="ECO:0000256" key="9">
    <source>
        <dbReference type="ARBA" id="ARBA00032235"/>
    </source>
</evidence>
<keyword evidence="6" id="KW-0413">Isomerase</keyword>
<dbReference type="InterPro" id="IPR013824">
    <property type="entry name" value="Topo_IA_cen_sub1"/>
</dbReference>
<keyword evidence="5" id="KW-0238">DNA-binding</keyword>
<dbReference type="CDD" id="cd03363">
    <property type="entry name" value="TOPRIM_TopoIA_TopoI"/>
    <property type="match status" value="1"/>
</dbReference>
<dbReference type="PROSITE" id="PS52039">
    <property type="entry name" value="TOPO_IA_2"/>
    <property type="match status" value="1"/>
</dbReference>
<comment type="catalytic activity">
    <reaction evidence="1">
        <text>ATP-independent breakage of single-stranded DNA, followed by passage and rejoining.</text>
        <dbReference type="EC" id="5.6.2.1"/>
    </reaction>
</comment>
<dbReference type="EC" id="5.6.2.1" evidence="3"/>
<dbReference type="SMART" id="SM00493">
    <property type="entry name" value="TOPRIM"/>
    <property type="match status" value="1"/>
</dbReference>
<dbReference type="Gene3D" id="2.70.20.10">
    <property type="entry name" value="Topoisomerase I, domain 3"/>
    <property type="match status" value="1"/>
</dbReference>
<evidence type="ECO:0000313" key="13">
    <source>
        <dbReference type="EMBL" id="HIZ34693.1"/>
    </source>
</evidence>
<evidence type="ECO:0000259" key="12">
    <source>
        <dbReference type="PROSITE" id="PS52039"/>
    </source>
</evidence>
<dbReference type="Pfam" id="PF01751">
    <property type="entry name" value="Toprim"/>
    <property type="match status" value="1"/>
</dbReference>
<name>A0A9D2EBE9_9MICO</name>
<dbReference type="InterPro" id="IPR023405">
    <property type="entry name" value="Topo_IA_core_domain"/>
</dbReference>
<dbReference type="InterPro" id="IPR003601">
    <property type="entry name" value="Topo_IA_2"/>
</dbReference>
<dbReference type="SUPFAM" id="SSF56712">
    <property type="entry name" value="Prokaryotic type I DNA topoisomerase"/>
    <property type="match status" value="1"/>
</dbReference>
<evidence type="ECO:0000256" key="8">
    <source>
        <dbReference type="ARBA" id="ARBA00031985"/>
    </source>
</evidence>
<feature type="domain" description="Toprim" evidence="11">
    <location>
        <begin position="6"/>
        <end position="129"/>
    </location>
</feature>